<evidence type="ECO:0000313" key="1">
    <source>
        <dbReference type="EMBL" id="MBC9783521.1"/>
    </source>
</evidence>
<accession>A0ABR7T1K5</accession>
<dbReference type="Proteomes" id="UP000617402">
    <property type="component" value="Unassembled WGS sequence"/>
</dbReference>
<organism evidence="1 2">
    <name type="scientific">Heliobacterium chlorum</name>
    <dbReference type="NCBI Taxonomy" id="2698"/>
    <lineage>
        <taxon>Bacteria</taxon>
        <taxon>Bacillati</taxon>
        <taxon>Bacillota</taxon>
        <taxon>Clostridia</taxon>
        <taxon>Eubacteriales</taxon>
        <taxon>Heliobacteriaceae</taxon>
        <taxon>Heliobacterium</taxon>
    </lineage>
</organism>
<dbReference type="RefSeq" id="WP_188038679.1">
    <property type="nucleotide sequence ID" value="NZ_JACVHF010000002.1"/>
</dbReference>
<evidence type="ECO:0000313" key="2">
    <source>
        <dbReference type="Proteomes" id="UP000617402"/>
    </source>
</evidence>
<keyword evidence="2" id="KW-1185">Reference proteome</keyword>
<protein>
    <submittedName>
        <fullName evidence="1">Uncharacterized protein</fullName>
    </submittedName>
</protein>
<gene>
    <name evidence="1" type="ORF">H1S01_03215</name>
</gene>
<comment type="caution">
    <text evidence="1">The sequence shown here is derived from an EMBL/GenBank/DDBJ whole genome shotgun (WGS) entry which is preliminary data.</text>
</comment>
<name>A0ABR7T1K5_HELCL</name>
<reference evidence="1 2" key="1">
    <citation type="submission" date="2020-07" db="EMBL/GenBank/DDBJ databases">
        <title>Draft whole-genome sequence of Heliobacterium chlorum DSM 3682, type strain.</title>
        <authorList>
            <person name="Kyndt J.A."/>
            <person name="Meyer T.E."/>
            <person name="Imhoff J.F."/>
        </authorList>
    </citation>
    <scope>NUCLEOTIDE SEQUENCE [LARGE SCALE GENOMIC DNA]</scope>
    <source>
        <strain evidence="1 2">DSM 3682</strain>
    </source>
</reference>
<dbReference type="EMBL" id="JACVHF010000002">
    <property type="protein sequence ID" value="MBC9783521.1"/>
    <property type="molecule type" value="Genomic_DNA"/>
</dbReference>
<sequence>MAIFGDVKRKNTKGEADGGLFFADGPAKPPIPPQPPIQPEFHNSNMNNQITNIQPTNLTGPDFLRRLIVKGEVIQTDLHGTPVYIYAYLDKEPDERGIKIALPEWLASQDKYSKIDFYTLPDGSVVGYPLPAVHHDPRDWSDRQLWSHLRFEALVKHGHELAYKLYAIRAMGTKIGQWPVDSKWAGRRKLVPTIAEDCWKSEDEFRKTMSEQIGEDSVKKIGALLTRL</sequence>
<proteinExistence type="predicted"/>